<reference evidence="1" key="1">
    <citation type="journal article" date="2021" name="PeerJ">
        <title>Extensive microbial diversity within the chicken gut microbiome revealed by metagenomics and culture.</title>
        <authorList>
            <person name="Gilroy R."/>
            <person name="Ravi A."/>
            <person name="Getino M."/>
            <person name="Pursley I."/>
            <person name="Horton D.L."/>
            <person name="Alikhan N.F."/>
            <person name="Baker D."/>
            <person name="Gharbi K."/>
            <person name="Hall N."/>
            <person name="Watson M."/>
            <person name="Adriaenssens E.M."/>
            <person name="Foster-Nyarko E."/>
            <person name="Jarju S."/>
            <person name="Secka A."/>
            <person name="Antonio M."/>
            <person name="Oren A."/>
            <person name="Chaudhuri R.R."/>
            <person name="La Ragione R."/>
            <person name="Hildebrand F."/>
            <person name="Pallen M.J."/>
        </authorList>
    </citation>
    <scope>NUCLEOTIDE SEQUENCE</scope>
    <source>
        <strain evidence="1">ChiSxjej3B15-572</strain>
    </source>
</reference>
<gene>
    <name evidence="1" type="ORF">H9856_02040</name>
</gene>
<proteinExistence type="predicted"/>
<protein>
    <submittedName>
        <fullName evidence="1">Uncharacterized protein</fullName>
    </submittedName>
</protein>
<evidence type="ECO:0000313" key="2">
    <source>
        <dbReference type="Proteomes" id="UP000824231"/>
    </source>
</evidence>
<organism evidence="1 2">
    <name type="scientific">Candidatus Limosilactobacillus merdigallinarum</name>
    <dbReference type="NCBI Taxonomy" id="2838652"/>
    <lineage>
        <taxon>Bacteria</taxon>
        <taxon>Bacillati</taxon>
        <taxon>Bacillota</taxon>
        <taxon>Bacilli</taxon>
        <taxon>Lactobacillales</taxon>
        <taxon>Lactobacillaceae</taxon>
        <taxon>Limosilactobacillus</taxon>
    </lineage>
</organism>
<dbReference type="EMBL" id="DXFH01000003">
    <property type="protein sequence ID" value="HIX35185.1"/>
    <property type="molecule type" value="Genomic_DNA"/>
</dbReference>
<name>A0A9D1VGY5_9LACO</name>
<accession>A0A9D1VGY5</accession>
<reference evidence="1" key="2">
    <citation type="submission" date="2021-04" db="EMBL/GenBank/DDBJ databases">
        <authorList>
            <person name="Gilroy R."/>
        </authorList>
    </citation>
    <scope>NUCLEOTIDE SEQUENCE</scope>
    <source>
        <strain evidence="1">ChiSxjej3B15-572</strain>
    </source>
</reference>
<dbReference type="AlphaFoldDB" id="A0A9D1VGY5"/>
<comment type="caution">
    <text evidence="1">The sequence shown here is derived from an EMBL/GenBank/DDBJ whole genome shotgun (WGS) entry which is preliminary data.</text>
</comment>
<evidence type="ECO:0000313" key="1">
    <source>
        <dbReference type="EMBL" id="HIX35185.1"/>
    </source>
</evidence>
<dbReference type="Proteomes" id="UP000824231">
    <property type="component" value="Unassembled WGS sequence"/>
</dbReference>
<sequence length="96" mass="10734">MAAGLRALLPPGPRVSKPQAFANKLAADHDDHVFLHPTDYSADDLVAVFQRHATYLKNSRLYHKSATHFAALLKVIWQAVVMRELNTLTTMPLVSR</sequence>